<protein>
    <submittedName>
        <fullName evidence="2">Uncharacterized protein</fullName>
    </submittedName>
</protein>
<dbReference type="AlphaFoldDB" id="A0A811L5L2"/>
<sequence>MPSDQHQQHDNATTRQSGADDDVAERAGGYEGGAGEVIRAVGYEDVAGRAGQPDGYDHIERLTANDDGVGDQSRADQPGSHRLPGPSKLYKDVAKSSKPHYDVEPRSQKLLQLSEDDQKPDEGLPYCQHELQPNEEAVGHEDNVNEVAAHDDVEVKKVHFEDDQLAKSTDFKTLSKSHFGHQKTSKGYKSTVQPSSFCSVQQYDQPGPSRVLNHGTESFSTSSLIQNQNTGSYSHLQNRATPSSSSFQSQTTPSSSGLQNQASSSSAGLQIQATQSSSGLQNPATSSSFQLPSSSQTSSSSASFSNLNFGLATSTFFQPSQELSHRIASQGLTNQSLASQGLASQEQASQGLSSQSLNSQSLPSQSLASQDHTTPSLPNQDLVSHSLANLTIQNTNTTSLSLDQSLAQNLPQLYLQPVDNQSEETEFYSTIPTAYIYSNEDQMASTSSFTQGFLPNYNYALTPTLDFNMLWTPWSFEMADRYPKRLDLVFKLRKPLGKEGKIMF</sequence>
<dbReference type="Proteomes" id="UP000783686">
    <property type="component" value="Unassembled WGS sequence"/>
</dbReference>
<dbReference type="Proteomes" id="UP000614601">
    <property type="component" value="Unassembled WGS sequence"/>
</dbReference>
<feature type="region of interest" description="Disordered" evidence="1">
    <location>
        <begin position="338"/>
        <end position="381"/>
    </location>
</feature>
<evidence type="ECO:0000313" key="3">
    <source>
        <dbReference type="Proteomes" id="UP000614601"/>
    </source>
</evidence>
<proteinExistence type="predicted"/>
<comment type="caution">
    <text evidence="2">The sequence shown here is derived from an EMBL/GenBank/DDBJ whole genome shotgun (WGS) entry which is preliminary data.</text>
</comment>
<feature type="region of interest" description="Disordered" evidence="1">
    <location>
        <begin position="1"/>
        <end position="126"/>
    </location>
</feature>
<dbReference type="EMBL" id="CAJFDH010000005">
    <property type="protein sequence ID" value="CAD5222967.1"/>
    <property type="molecule type" value="Genomic_DNA"/>
</dbReference>
<feature type="region of interest" description="Disordered" evidence="1">
    <location>
        <begin position="199"/>
        <end position="297"/>
    </location>
</feature>
<feature type="compositionally biased region" description="Basic and acidic residues" evidence="1">
    <location>
        <begin position="89"/>
        <end position="107"/>
    </location>
</feature>
<dbReference type="EMBL" id="CAJFCW020000005">
    <property type="protein sequence ID" value="CAG9117079.1"/>
    <property type="molecule type" value="Genomic_DNA"/>
</dbReference>
<reference evidence="2" key="1">
    <citation type="submission" date="2020-09" db="EMBL/GenBank/DDBJ databases">
        <authorList>
            <person name="Kikuchi T."/>
        </authorList>
    </citation>
    <scope>NUCLEOTIDE SEQUENCE</scope>
    <source>
        <strain evidence="2">SH1</strain>
    </source>
</reference>
<name>A0A811L5L2_9BILA</name>
<feature type="compositionally biased region" description="Low complexity" evidence="1">
    <location>
        <begin position="283"/>
        <end position="297"/>
    </location>
</feature>
<organism evidence="2 3">
    <name type="scientific">Bursaphelenchus okinawaensis</name>
    <dbReference type="NCBI Taxonomy" id="465554"/>
    <lineage>
        <taxon>Eukaryota</taxon>
        <taxon>Metazoa</taxon>
        <taxon>Ecdysozoa</taxon>
        <taxon>Nematoda</taxon>
        <taxon>Chromadorea</taxon>
        <taxon>Rhabditida</taxon>
        <taxon>Tylenchina</taxon>
        <taxon>Tylenchomorpha</taxon>
        <taxon>Aphelenchoidea</taxon>
        <taxon>Aphelenchoididae</taxon>
        <taxon>Bursaphelenchus</taxon>
    </lineage>
</organism>
<feature type="compositionally biased region" description="Low complexity" evidence="1">
    <location>
        <begin position="342"/>
        <end position="370"/>
    </location>
</feature>
<feature type="compositionally biased region" description="Low complexity" evidence="1">
    <location>
        <begin position="241"/>
        <end position="269"/>
    </location>
</feature>
<feature type="compositionally biased region" description="Polar residues" evidence="1">
    <location>
        <begin position="371"/>
        <end position="381"/>
    </location>
</feature>
<feature type="compositionally biased region" description="Polar residues" evidence="1">
    <location>
        <begin position="271"/>
        <end position="282"/>
    </location>
</feature>
<gene>
    <name evidence="2" type="ORF">BOKJ2_LOCUS9908</name>
</gene>
<keyword evidence="3" id="KW-1185">Reference proteome</keyword>
<feature type="compositionally biased region" description="Basic and acidic residues" evidence="1">
    <location>
        <begin position="55"/>
        <end position="64"/>
    </location>
</feature>
<feature type="compositionally biased region" description="Polar residues" evidence="1">
    <location>
        <begin position="215"/>
        <end position="240"/>
    </location>
</feature>
<accession>A0A811L5L2</accession>
<evidence type="ECO:0000256" key="1">
    <source>
        <dbReference type="SAM" id="MobiDB-lite"/>
    </source>
</evidence>
<evidence type="ECO:0000313" key="2">
    <source>
        <dbReference type="EMBL" id="CAD5222967.1"/>
    </source>
</evidence>